<evidence type="ECO:0000256" key="7">
    <source>
        <dbReference type="ARBA" id="ARBA00022737"/>
    </source>
</evidence>
<dbReference type="CDD" id="cd11772">
    <property type="entry name" value="SH3_OSTF1"/>
    <property type="match status" value="1"/>
</dbReference>
<name>A0A0K8RFZ7_IXORI</name>
<dbReference type="SMART" id="SM00326">
    <property type="entry name" value="SH3"/>
    <property type="match status" value="1"/>
</dbReference>
<dbReference type="InterPro" id="IPR036770">
    <property type="entry name" value="Ankyrin_rpt-contain_sf"/>
</dbReference>
<feature type="repeat" description="ANK" evidence="13">
    <location>
        <begin position="144"/>
        <end position="176"/>
    </location>
</feature>
<keyword evidence="8" id="KW-0638">Presynaptic neurotoxin</keyword>
<dbReference type="Gene3D" id="1.25.40.20">
    <property type="entry name" value="Ankyrin repeat-containing domain"/>
    <property type="match status" value="1"/>
</dbReference>
<keyword evidence="10" id="KW-0472">Membrane</keyword>
<evidence type="ECO:0000256" key="3">
    <source>
        <dbReference type="ARBA" id="ARBA00022443"/>
    </source>
</evidence>
<keyword evidence="4" id="KW-0268">Exocytosis</keyword>
<evidence type="ECO:0000256" key="13">
    <source>
        <dbReference type="PROSITE-ProRule" id="PRU00023"/>
    </source>
</evidence>
<dbReference type="SUPFAM" id="SSF48403">
    <property type="entry name" value="Ankyrin repeat"/>
    <property type="match status" value="1"/>
</dbReference>
<dbReference type="InterPro" id="IPR002110">
    <property type="entry name" value="Ankyrin_rpt"/>
</dbReference>
<dbReference type="EMBL" id="GADI01003731">
    <property type="protein sequence ID" value="JAA70077.1"/>
    <property type="molecule type" value="mRNA"/>
</dbReference>
<protein>
    <recommendedName>
        <fullName evidence="12">Osteoclast-stimulating factor 1</fullName>
    </recommendedName>
</protein>
<sequence length="217" mass="23824">MSSRPSRPAPPPPKPGSVKVFRALYKYTAQQPDELSFEEGDLLYVFDMTSDPNWWKARCDRKSGLIPSNYVEENAEELLHPLHDSAKRGNLQFLEECLANKVPVNSLDKAGCTALHWACHAGHVECARILLSVPGVHIDAQNKLGDTALHSSAWKGHADITRMLLASGADKTLKNGEGRTPLELASDPETIALLRTSTRNSTSADAEEYLESDEDSS</sequence>
<dbReference type="FunFam" id="2.30.30.40:FF:000072">
    <property type="entry name" value="Unconventional Myosin IB"/>
    <property type="match status" value="1"/>
</dbReference>
<feature type="domain" description="SH3" evidence="16">
    <location>
        <begin position="16"/>
        <end position="76"/>
    </location>
</feature>
<feature type="compositionally biased region" description="Acidic residues" evidence="15">
    <location>
        <begin position="205"/>
        <end position="217"/>
    </location>
</feature>
<keyword evidence="7" id="KW-0677">Repeat</keyword>
<dbReference type="GO" id="GO:0044231">
    <property type="term" value="C:host cell presynaptic membrane"/>
    <property type="evidence" value="ECO:0007669"/>
    <property type="project" value="UniProtKB-KW"/>
</dbReference>
<accession>A0A0K8RFZ7</accession>
<dbReference type="PANTHER" id="PTHR24155:SF10">
    <property type="entry name" value="OSTEOCLAST-STIMULATING FACTOR 1"/>
    <property type="match status" value="1"/>
</dbReference>
<dbReference type="PANTHER" id="PTHR24155">
    <property type="entry name" value="OSTEOCLAST-STIMULATING FACTOR 1"/>
    <property type="match status" value="1"/>
</dbReference>
<evidence type="ECO:0000256" key="14">
    <source>
        <dbReference type="PROSITE-ProRule" id="PRU00192"/>
    </source>
</evidence>
<evidence type="ECO:0000256" key="11">
    <source>
        <dbReference type="ARBA" id="ARBA00037432"/>
    </source>
</evidence>
<dbReference type="PROSITE" id="PS50297">
    <property type="entry name" value="ANK_REP_REGION"/>
    <property type="match status" value="1"/>
</dbReference>
<evidence type="ECO:0000256" key="8">
    <source>
        <dbReference type="ARBA" id="ARBA00023028"/>
    </source>
</evidence>
<dbReference type="SUPFAM" id="SSF50044">
    <property type="entry name" value="SH3-domain"/>
    <property type="match status" value="1"/>
</dbReference>
<evidence type="ECO:0000256" key="10">
    <source>
        <dbReference type="ARBA" id="ARBA00023298"/>
    </source>
</evidence>
<dbReference type="GO" id="GO:0007165">
    <property type="term" value="P:signal transduction"/>
    <property type="evidence" value="ECO:0007669"/>
    <property type="project" value="TreeGrafter"/>
</dbReference>
<proteinExistence type="evidence at transcript level"/>
<keyword evidence="8" id="KW-0800">Toxin</keyword>
<evidence type="ECO:0000256" key="9">
    <source>
        <dbReference type="ARBA" id="ARBA00023043"/>
    </source>
</evidence>
<dbReference type="GO" id="GO:0044218">
    <property type="term" value="C:other organism cell membrane"/>
    <property type="evidence" value="ECO:0007669"/>
    <property type="project" value="UniProtKB-KW"/>
</dbReference>
<evidence type="ECO:0000256" key="12">
    <source>
        <dbReference type="ARBA" id="ARBA00040640"/>
    </source>
</evidence>
<dbReference type="Gene3D" id="2.30.30.40">
    <property type="entry name" value="SH3 Domains"/>
    <property type="match status" value="1"/>
</dbReference>
<dbReference type="PROSITE" id="PS50088">
    <property type="entry name" value="ANK_REPEAT"/>
    <property type="match status" value="2"/>
</dbReference>
<dbReference type="SMART" id="SM00248">
    <property type="entry name" value="ANK"/>
    <property type="match status" value="3"/>
</dbReference>
<dbReference type="GO" id="GO:0005737">
    <property type="term" value="C:cytoplasm"/>
    <property type="evidence" value="ECO:0007669"/>
    <property type="project" value="UniProtKB-SubCell"/>
</dbReference>
<evidence type="ECO:0000256" key="6">
    <source>
        <dbReference type="ARBA" id="ARBA00022537"/>
    </source>
</evidence>
<feature type="compositionally biased region" description="Polar residues" evidence="15">
    <location>
        <begin position="195"/>
        <end position="204"/>
    </location>
</feature>
<dbReference type="GO" id="GO:0006887">
    <property type="term" value="P:exocytosis"/>
    <property type="evidence" value="ECO:0007669"/>
    <property type="project" value="UniProtKB-KW"/>
</dbReference>
<feature type="repeat" description="ANK" evidence="13">
    <location>
        <begin position="110"/>
        <end position="143"/>
    </location>
</feature>
<evidence type="ECO:0000256" key="2">
    <source>
        <dbReference type="ARBA" id="ARBA00004496"/>
    </source>
</evidence>
<keyword evidence="3 14" id="KW-0728">SH3 domain</keyword>
<dbReference type="PROSITE" id="PS50002">
    <property type="entry name" value="SH3"/>
    <property type="match status" value="1"/>
</dbReference>
<dbReference type="Pfam" id="PF12796">
    <property type="entry name" value="Ank_2"/>
    <property type="match status" value="1"/>
</dbReference>
<keyword evidence="6" id="KW-1052">Target cell membrane</keyword>
<evidence type="ECO:0000256" key="15">
    <source>
        <dbReference type="SAM" id="MobiDB-lite"/>
    </source>
</evidence>
<dbReference type="AlphaFoldDB" id="A0A0K8RFZ7"/>
<comment type="subcellular location">
    <subcellularLocation>
        <location evidence="2">Cytoplasm</location>
    </subcellularLocation>
    <subcellularLocation>
        <location evidence="1">Target cell membrane</location>
    </subcellularLocation>
</comment>
<dbReference type="Pfam" id="PF00018">
    <property type="entry name" value="SH3_1"/>
    <property type="match status" value="1"/>
</dbReference>
<keyword evidence="5" id="KW-0963">Cytoplasm</keyword>
<evidence type="ECO:0000259" key="16">
    <source>
        <dbReference type="PROSITE" id="PS50002"/>
    </source>
</evidence>
<keyword evidence="10" id="KW-1053">Target membrane</keyword>
<evidence type="ECO:0000313" key="17">
    <source>
        <dbReference type="EMBL" id="JAA70077.1"/>
    </source>
</evidence>
<dbReference type="PRINTS" id="PR01415">
    <property type="entry name" value="ANKYRIN"/>
</dbReference>
<organism evidence="17">
    <name type="scientific">Ixodes ricinus</name>
    <name type="common">Common tick</name>
    <name type="synonym">Acarus ricinus</name>
    <dbReference type="NCBI Taxonomy" id="34613"/>
    <lineage>
        <taxon>Eukaryota</taxon>
        <taxon>Metazoa</taxon>
        <taxon>Ecdysozoa</taxon>
        <taxon>Arthropoda</taxon>
        <taxon>Chelicerata</taxon>
        <taxon>Arachnida</taxon>
        <taxon>Acari</taxon>
        <taxon>Parasitiformes</taxon>
        <taxon>Ixodida</taxon>
        <taxon>Ixodoidea</taxon>
        <taxon>Ixodidae</taxon>
        <taxon>Ixodinae</taxon>
        <taxon>Ixodes</taxon>
    </lineage>
</organism>
<dbReference type="InterPro" id="IPR036028">
    <property type="entry name" value="SH3-like_dom_sf"/>
</dbReference>
<dbReference type="InterPro" id="IPR001452">
    <property type="entry name" value="SH3_domain"/>
</dbReference>
<evidence type="ECO:0000256" key="4">
    <source>
        <dbReference type="ARBA" id="ARBA00022483"/>
    </source>
</evidence>
<evidence type="ECO:0000256" key="1">
    <source>
        <dbReference type="ARBA" id="ARBA00004175"/>
    </source>
</evidence>
<keyword evidence="8" id="KW-0528">Neurotoxin</keyword>
<keyword evidence="9 13" id="KW-0040">ANK repeat</keyword>
<evidence type="ECO:0000256" key="5">
    <source>
        <dbReference type="ARBA" id="ARBA00022490"/>
    </source>
</evidence>
<dbReference type="PRINTS" id="PR00452">
    <property type="entry name" value="SH3DOMAIN"/>
</dbReference>
<feature type="region of interest" description="Disordered" evidence="15">
    <location>
        <begin position="195"/>
        <end position="217"/>
    </location>
</feature>
<reference evidence="17" key="1">
    <citation type="submission" date="2012-12" db="EMBL/GenBank/DDBJ databases">
        <title>Identification and characterization of a phenylalanine ammonia-lyase gene family in Isatis indigotica Fort.</title>
        <authorList>
            <person name="Liu Q."/>
            <person name="Chen J."/>
            <person name="Zhou X."/>
            <person name="Di P."/>
            <person name="Xiao Y."/>
            <person name="Xuan H."/>
            <person name="Zhang L."/>
            <person name="Chen W."/>
        </authorList>
    </citation>
    <scope>NUCLEOTIDE SEQUENCE</scope>
    <source>
        <tissue evidence="17">Salivary gland</tissue>
    </source>
</reference>
<comment type="function">
    <text evidence="11">Induces bone resorption, acting probably through a signaling cascade which results in the secretion of factor(s) enhancing osteoclast formation and activity.</text>
</comment>